<dbReference type="Proteomes" id="UP000183832">
    <property type="component" value="Unassembled WGS sequence"/>
</dbReference>
<gene>
    <name evidence="1" type="ORF">CLUMA_CG021418</name>
</gene>
<evidence type="ECO:0000313" key="1">
    <source>
        <dbReference type="EMBL" id="CRL08432.1"/>
    </source>
</evidence>
<dbReference type="EMBL" id="CVRI01000075">
    <property type="protein sequence ID" value="CRL08432.1"/>
    <property type="molecule type" value="Genomic_DNA"/>
</dbReference>
<protein>
    <submittedName>
        <fullName evidence="1">CLUMA_CG021418, isoform A</fullName>
    </submittedName>
</protein>
<dbReference type="OrthoDB" id="8035741at2759"/>
<organism evidence="1 2">
    <name type="scientific">Clunio marinus</name>
    <dbReference type="NCBI Taxonomy" id="568069"/>
    <lineage>
        <taxon>Eukaryota</taxon>
        <taxon>Metazoa</taxon>
        <taxon>Ecdysozoa</taxon>
        <taxon>Arthropoda</taxon>
        <taxon>Hexapoda</taxon>
        <taxon>Insecta</taxon>
        <taxon>Pterygota</taxon>
        <taxon>Neoptera</taxon>
        <taxon>Endopterygota</taxon>
        <taxon>Diptera</taxon>
        <taxon>Nematocera</taxon>
        <taxon>Chironomoidea</taxon>
        <taxon>Chironomidae</taxon>
        <taxon>Clunio</taxon>
    </lineage>
</organism>
<proteinExistence type="predicted"/>
<name>A0A1J1J7R8_9DIPT</name>
<sequence>MGEELSALLTDMAQLGIEIKKNNVSNCNVVNEEDELKQDEEIPEVSPKMCLRKRASCQDTLHRTRNRKITKPKRNSKNAMQFETEKQTKNFYLNINKKVKLKPTILETIYEQDESLSDVNEEKKKETGRKLKRTLAICDGLNITKSLKDKRKNLIKKHLGNKKRPKKIALAKFMEYFKEKIAVSSSNDVMETIEW</sequence>
<accession>A0A1J1J7R8</accession>
<dbReference type="AlphaFoldDB" id="A0A1J1J7R8"/>
<reference evidence="1 2" key="1">
    <citation type="submission" date="2015-04" db="EMBL/GenBank/DDBJ databases">
        <authorList>
            <person name="Syromyatnikov M.Y."/>
            <person name="Popov V.N."/>
        </authorList>
    </citation>
    <scope>NUCLEOTIDE SEQUENCE [LARGE SCALE GENOMIC DNA]</scope>
</reference>
<keyword evidence="2" id="KW-1185">Reference proteome</keyword>
<evidence type="ECO:0000313" key="2">
    <source>
        <dbReference type="Proteomes" id="UP000183832"/>
    </source>
</evidence>